<keyword evidence="8 13" id="KW-0460">Magnesium</keyword>
<feature type="binding site" evidence="12">
    <location>
        <position position="127"/>
    </location>
    <ligand>
        <name>substrate</name>
    </ligand>
</feature>
<evidence type="ECO:0000256" key="12">
    <source>
        <dbReference type="PIRSR" id="PIRSR605959-2"/>
    </source>
</evidence>
<feature type="active site" description="Proton acceptor" evidence="11">
    <location>
        <position position="132"/>
    </location>
</feature>
<dbReference type="Gene3D" id="3.90.850.10">
    <property type="entry name" value="Fumarylacetoacetase-like, C-terminal domain"/>
    <property type="match status" value="1"/>
</dbReference>
<evidence type="ECO:0000256" key="13">
    <source>
        <dbReference type="PIRSR" id="PIRSR605959-3"/>
    </source>
</evidence>
<evidence type="ECO:0000313" key="16">
    <source>
        <dbReference type="EMBL" id="RXS98081.1"/>
    </source>
</evidence>
<dbReference type="AlphaFoldDB" id="A0A4Q1SK74"/>
<evidence type="ECO:0000259" key="15">
    <source>
        <dbReference type="Pfam" id="PF09298"/>
    </source>
</evidence>
<evidence type="ECO:0000256" key="2">
    <source>
        <dbReference type="ARBA" id="ARBA00001946"/>
    </source>
</evidence>
<evidence type="ECO:0000256" key="8">
    <source>
        <dbReference type="ARBA" id="ARBA00022842"/>
    </source>
</evidence>
<feature type="binding site" evidence="12">
    <location>
        <position position="141"/>
    </location>
    <ligand>
        <name>substrate</name>
    </ligand>
</feature>
<dbReference type="InterPro" id="IPR005959">
    <property type="entry name" value="Fumarylacetoacetase"/>
</dbReference>
<dbReference type="PANTHER" id="PTHR43069:SF2">
    <property type="entry name" value="FUMARYLACETOACETASE"/>
    <property type="match status" value="1"/>
</dbReference>
<organism evidence="16 17">
    <name type="scientific">Silvibacterium dinghuense</name>
    <dbReference type="NCBI Taxonomy" id="1560006"/>
    <lineage>
        <taxon>Bacteria</taxon>
        <taxon>Pseudomonadati</taxon>
        <taxon>Acidobacteriota</taxon>
        <taxon>Terriglobia</taxon>
        <taxon>Terriglobales</taxon>
        <taxon>Acidobacteriaceae</taxon>
        <taxon>Silvibacterium</taxon>
    </lineage>
</organism>
<feature type="domain" description="Fumarylacetoacetase-like C-terminal" evidence="14">
    <location>
        <begin position="124"/>
        <end position="417"/>
    </location>
</feature>
<dbReference type="InterPro" id="IPR015377">
    <property type="entry name" value="Fumarylacetoacetase_N"/>
</dbReference>
<feature type="binding site" evidence="13">
    <location>
        <position position="199"/>
    </location>
    <ligand>
        <name>Ca(2+)</name>
        <dbReference type="ChEBI" id="CHEBI:29108"/>
    </ligand>
</feature>
<feature type="binding site" evidence="13">
    <location>
        <position position="197"/>
    </location>
    <ligand>
        <name>Ca(2+)</name>
        <dbReference type="ChEBI" id="CHEBI:29108"/>
    </ligand>
</feature>
<dbReference type="SUPFAM" id="SSF63433">
    <property type="entry name" value="Fumarylacetoacetate hydrolase, FAH, N-terminal domain"/>
    <property type="match status" value="1"/>
</dbReference>
<dbReference type="Pfam" id="PF09298">
    <property type="entry name" value="FAA_hydrolase_N"/>
    <property type="match status" value="1"/>
</dbReference>
<keyword evidence="6 16" id="KW-0378">Hydrolase</keyword>
<evidence type="ECO:0000256" key="5">
    <source>
        <dbReference type="ARBA" id="ARBA00022723"/>
    </source>
</evidence>
<dbReference type="GO" id="GO:0006559">
    <property type="term" value="P:L-phenylalanine catabolic process"/>
    <property type="evidence" value="ECO:0007669"/>
    <property type="project" value="UniProtKB-UniPathway"/>
</dbReference>
<comment type="cofactor">
    <cofactor evidence="2 13">
        <name>Mg(2+)</name>
        <dbReference type="ChEBI" id="CHEBI:18420"/>
    </cofactor>
</comment>
<protein>
    <recommendedName>
        <fullName evidence="4">fumarylacetoacetase</fullName>
        <ecNumber evidence="4">3.7.1.2</ecNumber>
    </recommendedName>
</protein>
<keyword evidence="10" id="KW-0585">Phenylalanine catabolism</keyword>
<feature type="binding site" evidence="12">
    <location>
        <position position="358"/>
    </location>
    <ligand>
        <name>substrate</name>
    </ligand>
</feature>
<dbReference type="InterPro" id="IPR011234">
    <property type="entry name" value="Fumarylacetoacetase-like_C"/>
</dbReference>
<feature type="binding site" evidence="13">
    <location>
        <position position="231"/>
    </location>
    <ligand>
        <name>Ca(2+)</name>
        <dbReference type="ChEBI" id="CHEBI:29108"/>
    </ligand>
</feature>
<comment type="pathway">
    <text evidence="3">Amino-acid degradation; L-phenylalanine degradation; acetoacetate and fumarate from L-phenylalanine: step 6/6.</text>
</comment>
<dbReference type="GO" id="GO:0006572">
    <property type="term" value="P:L-tyrosine catabolic process"/>
    <property type="evidence" value="ECO:0007669"/>
    <property type="project" value="UniProtKB-KW"/>
</dbReference>
<keyword evidence="5 13" id="KW-0479">Metal-binding</keyword>
<evidence type="ECO:0000256" key="11">
    <source>
        <dbReference type="PIRSR" id="PIRSR605959-1"/>
    </source>
</evidence>
<feature type="binding site" evidence="13">
    <location>
        <position position="231"/>
    </location>
    <ligand>
        <name>Mg(2+)</name>
        <dbReference type="ChEBI" id="CHEBI:18420"/>
    </ligand>
</feature>
<dbReference type="PANTHER" id="PTHR43069">
    <property type="entry name" value="FUMARYLACETOACETASE"/>
    <property type="match status" value="1"/>
</dbReference>
<feature type="domain" description="Fumarylacetoacetase N-terminal" evidence="15">
    <location>
        <begin position="19"/>
        <end position="117"/>
    </location>
</feature>
<dbReference type="UniPathway" id="UPA00139">
    <property type="reaction ID" value="UER00341"/>
</dbReference>
<evidence type="ECO:0000256" key="6">
    <source>
        <dbReference type="ARBA" id="ARBA00022801"/>
    </source>
</evidence>
<feature type="binding site" evidence="13">
    <location>
        <position position="125"/>
    </location>
    <ligand>
        <name>Ca(2+)</name>
        <dbReference type="ChEBI" id="CHEBI:29108"/>
    </ligand>
</feature>
<evidence type="ECO:0000259" key="14">
    <source>
        <dbReference type="Pfam" id="PF01557"/>
    </source>
</evidence>
<evidence type="ECO:0000256" key="7">
    <source>
        <dbReference type="ARBA" id="ARBA00022837"/>
    </source>
</evidence>
<evidence type="ECO:0000256" key="4">
    <source>
        <dbReference type="ARBA" id="ARBA00012094"/>
    </source>
</evidence>
<dbReference type="GO" id="GO:0004334">
    <property type="term" value="F:fumarylacetoacetase activity"/>
    <property type="evidence" value="ECO:0007669"/>
    <property type="project" value="UniProtKB-EC"/>
</dbReference>
<dbReference type="InterPro" id="IPR036462">
    <property type="entry name" value="Fumarylacetoacetase_N_sf"/>
</dbReference>
<gene>
    <name evidence="16" type="primary">fahA</name>
    <name evidence="16" type="ORF">ESZ00_01225</name>
</gene>
<dbReference type="GO" id="GO:1902000">
    <property type="term" value="P:homogentisate catabolic process"/>
    <property type="evidence" value="ECO:0007669"/>
    <property type="project" value="TreeGrafter"/>
</dbReference>
<comment type="caution">
    <text evidence="16">The sequence shown here is derived from an EMBL/GenBank/DDBJ whole genome shotgun (WGS) entry which is preliminary data.</text>
</comment>
<keyword evidence="7 13" id="KW-0106">Calcium</keyword>
<evidence type="ECO:0000256" key="1">
    <source>
        <dbReference type="ARBA" id="ARBA00001913"/>
    </source>
</evidence>
<dbReference type="InterPro" id="IPR036663">
    <property type="entry name" value="Fumarylacetoacetase_C_sf"/>
</dbReference>
<keyword evidence="17" id="KW-1185">Reference proteome</keyword>
<dbReference type="Proteomes" id="UP000290253">
    <property type="component" value="Unassembled WGS sequence"/>
</dbReference>
<evidence type="ECO:0000256" key="10">
    <source>
        <dbReference type="ARBA" id="ARBA00023232"/>
    </source>
</evidence>
<dbReference type="GO" id="GO:0046872">
    <property type="term" value="F:metal ion binding"/>
    <property type="evidence" value="ECO:0007669"/>
    <property type="project" value="UniProtKB-KW"/>
</dbReference>
<evidence type="ECO:0000256" key="9">
    <source>
        <dbReference type="ARBA" id="ARBA00022878"/>
    </source>
</evidence>
<accession>A0A4Q1SK74</accession>
<proteinExistence type="predicted"/>
<dbReference type="EC" id="3.7.1.2" evidence="4"/>
<dbReference type="EMBL" id="SDMK01000001">
    <property type="protein sequence ID" value="RXS98081.1"/>
    <property type="molecule type" value="Genomic_DNA"/>
</dbReference>
<feature type="binding site" evidence="13">
    <location>
        <position position="251"/>
    </location>
    <ligand>
        <name>Mg(2+)</name>
        <dbReference type="ChEBI" id="CHEBI:18420"/>
    </ligand>
</feature>
<sequence length="431" mass="46939">MMRSWVESANTEETDFPLENLPLGVFTTGEEAARIGMAIGDRVLDLRGAARAGLFDTLDAEVRKSLEASVLNALMALGRDASRELRARVQELLADAAAQRFMSGLLHLQGAVQMCMPVVVGDYTDFYASIHHATRVGRMLRPDNPLPQSYKYLPIGYHGRASSLLASGAPIRRPWGQFRRSGEVAPCFAPTEALDYELEVGFFIGRGNLPGEPVAMADAEAHLFGACLLNDWSARDIQSWEYQPLGPFLGKNFATTISPWVVTMEALEPFRVPAPVRADGEPAVLPHLAGKENGRRGGIDLQLEVWLRTAQMRRNGQAAVQLSAANLRDLYWTPLQMLVHHTSNGCNLRAGDLFATGTVSGAEDGGRGCLLEITQRGTEPLLLPNGEQRLWLEDGDEVTLRGFCAAEGQRRIGFGACIGVVRGAGVFPLMV</sequence>
<feature type="binding site" evidence="12">
    <location>
        <position position="242"/>
    </location>
    <ligand>
        <name>substrate</name>
    </ligand>
</feature>
<dbReference type="NCBIfam" id="TIGR01266">
    <property type="entry name" value="fum_ac_acetase"/>
    <property type="match status" value="1"/>
</dbReference>
<reference evidence="16 17" key="1">
    <citation type="journal article" date="2016" name="Int. J. Syst. Evol. Microbiol.">
        <title>Acidipila dinghuensis sp. nov., an acidobacterium isolated from forest soil.</title>
        <authorList>
            <person name="Jiang Y.W."/>
            <person name="Wang J."/>
            <person name="Chen M.H."/>
            <person name="Lv Y.Y."/>
            <person name="Qiu L.H."/>
        </authorList>
    </citation>
    <scope>NUCLEOTIDE SEQUENCE [LARGE SCALE GENOMIC DNA]</scope>
    <source>
        <strain evidence="16 17">DHOF10</strain>
    </source>
</reference>
<evidence type="ECO:0000256" key="3">
    <source>
        <dbReference type="ARBA" id="ARBA00004782"/>
    </source>
</evidence>
<dbReference type="Pfam" id="PF01557">
    <property type="entry name" value="FAA_hydrolase"/>
    <property type="match status" value="1"/>
</dbReference>
<comment type="cofactor">
    <cofactor evidence="1 13">
        <name>Ca(2+)</name>
        <dbReference type="ChEBI" id="CHEBI:29108"/>
    </cofactor>
</comment>
<dbReference type="Gene3D" id="2.30.30.230">
    <property type="entry name" value="Fumarylacetoacetase, N-terminal domain"/>
    <property type="match status" value="1"/>
</dbReference>
<feature type="binding site" evidence="12">
    <location>
        <position position="238"/>
    </location>
    <ligand>
        <name>substrate</name>
    </ligand>
</feature>
<name>A0A4Q1SK74_9BACT</name>
<dbReference type="SUPFAM" id="SSF56529">
    <property type="entry name" value="FAH"/>
    <property type="match status" value="1"/>
</dbReference>
<dbReference type="OrthoDB" id="9805307at2"/>
<keyword evidence="9" id="KW-0828">Tyrosine catabolism</keyword>
<feature type="binding site" evidence="13">
    <location>
        <position position="255"/>
    </location>
    <ligand>
        <name>Mg(2+)</name>
        <dbReference type="ChEBI" id="CHEBI:18420"/>
    </ligand>
</feature>
<evidence type="ECO:0000313" key="17">
    <source>
        <dbReference type="Proteomes" id="UP000290253"/>
    </source>
</evidence>